<dbReference type="Proteomes" id="UP000398389">
    <property type="component" value="Unassembled WGS sequence"/>
</dbReference>
<keyword evidence="3" id="KW-0547">Nucleotide-binding</keyword>
<comment type="similarity">
    <text evidence="1 9">Belongs to the AIM41 family.</text>
</comment>
<dbReference type="EMBL" id="CABVLU010000005">
    <property type="protein sequence ID" value="VVT58188.1"/>
    <property type="molecule type" value="Genomic_DNA"/>
</dbReference>
<keyword evidence="6" id="KW-0411">Iron-sulfur</keyword>
<keyword evidence="5" id="KW-0408">Iron</keyword>
<dbReference type="InterPro" id="IPR019591">
    <property type="entry name" value="Mrp/NBP35_ATP-bd"/>
</dbReference>
<dbReference type="GO" id="GO:0032981">
    <property type="term" value="P:mitochondrial respiratory chain complex I assembly"/>
    <property type="evidence" value="ECO:0007669"/>
    <property type="project" value="TreeGrafter"/>
</dbReference>
<dbReference type="GO" id="GO:0140663">
    <property type="term" value="F:ATP-dependent FeS chaperone activity"/>
    <property type="evidence" value="ECO:0007669"/>
    <property type="project" value="InterPro"/>
</dbReference>
<comment type="subcellular location">
    <subcellularLocation>
        <location evidence="9">Mitochondrion</location>
    </subcellularLocation>
</comment>
<evidence type="ECO:0000256" key="8">
    <source>
        <dbReference type="ARBA" id="ARBA00024036"/>
    </source>
</evidence>
<feature type="region of interest" description="Disordered" evidence="10">
    <location>
        <begin position="192"/>
        <end position="211"/>
    </location>
</feature>
<dbReference type="PANTHER" id="PTHR42961:SF2">
    <property type="entry name" value="IRON-SULFUR PROTEIN NUBPL"/>
    <property type="match status" value="1"/>
</dbReference>
<gene>
    <name evidence="9" type="primary">AIM41</name>
    <name evidence="11" type="ORF">SAPINGB_P006081</name>
</gene>
<dbReference type="InterPro" id="IPR003789">
    <property type="entry name" value="Asn/Gln_tRNA_amidoTrase-B-like"/>
</dbReference>
<dbReference type="HAMAP" id="MF_02040">
    <property type="entry name" value="Mrp_NBP35"/>
    <property type="match status" value="1"/>
</dbReference>
<proteinExistence type="inferred from homology"/>
<evidence type="ECO:0000256" key="9">
    <source>
        <dbReference type="RuleBase" id="RU365099"/>
    </source>
</evidence>
<protein>
    <recommendedName>
        <fullName evidence="9">Altered inheritance of mitochondria protein 41</fullName>
    </recommendedName>
</protein>
<dbReference type="CDD" id="cd02037">
    <property type="entry name" value="Mrp_NBP35"/>
    <property type="match status" value="1"/>
</dbReference>
<dbReference type="Gene3D" id="1.10.1510.10">
    <property type="entry name" value="Uncharacterised protein YqeY/AIM41 PF09424, N-terminal domain"/>
    <property type="match status" value="1"/>
</dbReference>
<comment type="similarity">
    <text evidence="8">Belongs to the Mrp/NBP35 ATP-binding proteins family.</text>
</comment>
<dbReference type="InterPro" id="IPR044304">
    <property type="entry name" value="NUBPL-like"/>
</dbReference>
<evidence type="ECO:0000313" key="11">
    <source>
        <dbReference type="EMBL" id="VVT58188.1"/>
    </source>
</evidence>
<dbReference type="GO" id="GO:0051539">
    <property type="term" value="F:4 iron, 4 sulfur cluster binding"/>
    <property type="evidence" value="ECO:0007669"/>
    <property type="project" value="TreeGrafter"/>
</dbReference>
<reference evidence="11 12" key="1">
    <citation type="submission" date="2019-09" db="EMBL/GenBank/DDBJ databases">
        <authorList>
            <person name="Brejova B."/>
        </authorList>
    </citation>
    <scope>NUCLEOTIDE SEQUENCE [LARGE SCALE GENOMIC DNA]</scope>
</reference>
<evidence type="ECO:0000256" key="7">
    <source>
        <dbReference type="ARBA" id="ARBA00023128"/>
    </source>
</evidence>
<dbReference type="GO" id="GO:0046872">
    <property type="term" value="F:metal ion binding"/>
    <property type="evidence" value="ECO:0007669"/>
    <property type="project" value="UniProtKB-KW"/>
</dbReference>
<dbReference type="Pfam" id="PF09424">
    <property type="entry name" value="YqeY"/>
    <property type="match status" value="1"/>
</dbReference>
<dbReference type="FunFam" id="3.40.50.300:FF:001278">
    <property type="entry name" value="Iron-sulfur cluster carrier protein"/>
    <property type="match status" value="1"/>
</dbReference>
<dbReference type="InterPro" id="IPR033756">
    <property type="entry name" value="YlxH/NBP35"/>
</dbReference>
<dbReference type="Gene3D" id="3.40.50.300">
    <property type="entry name" value="P-loop containing nucleotide triphosphate hydrolases"/>
    <property type="match status" value="1"/>
</dbReference>
<keyword evidence="2" id="KW-0479">Metal-binding</keyword>
<keyword evidence="4" id="KW-0067">ATP-binding</keyword>
<dbReference type="Pfam" id="PF10609">
    <property type="entry name" value="ParA"/>
    <property type="match status" value="1"/>
</dbReference>
<evidence type="ECO:0000256" key="4">
    <source>
        <dbReference type="ARBA" id="ARBA00022840"/>
    </source>
</evidence>
<organism evidence="11 12">
    <name type="scientific">Magnusiomyces paraingens</name>
    <dbReference type="NCBI Taxonomy" id="2606893"/>
    <lineage>
        <taxon>Eukaryota</taxon>
        <taxon>Fungi</taxon>
        <taxon>Dikarya</taxon>
        <taxon>Ascomycota</taxon>
        <taxon>Saccharomycotina</taxon>
        <taxon>Dipodascomycetes</taxon>
        <taxon>Dipodascales</taxon>
        <taxon>Dipodascaceae</taxon>
        <taxon>Magnusiomyces</taxon>
    </lineage>
</organism>
<evidence type="ECO:0000256" key="6">
    <source>
        <dbReference type="ARBA" id="ARBA00023014"/>
    </source>
</evidence>
<dbReference type="InterPro" id="IPR027417">
    <property type="entry name" value="P-loop_NTPase"/>
</dbReference>
<dbReference type="GO" id="GO:0016226">
    <property type="term" value="P:iron-sulfur cluster assembly"/>
    <property type="evidence" value="ECO:0007669"/>
    <property type="project" value="InterPro"/>
</dbReference>
<evidence type="ECO:0000256" key="3">
    <source>
        <dbReference type="ARBA" id="ARBA00022741"/>
    </source>
</evidence>
<dbReference type="InterPro" id="IPR042184">
    <property type="entry name" value="YqeY/Aim41_N"/>
</dbReference>
<dbReference type="PANTHER" id="PTHR42961">
    <property type="entry name" value="IRON-SULFUR PROTEIN NUBPL"/>
    <property type="match status" value="1"/>
</dbReference>
<keyword evidence="12" id="KW-1185">Reference proteome</keyword>
<dbReference type="AlphaFoldDB" id="A0A5E8C8A0"/>
<dbReference type="GO" id="GO:0005739">
    <property type="term" value="C:mitochondrion"/>
    <property type="evidence" value="ECO:0007669"/>
    <property type="project" value="UniProtKB-SubCell"/>
</dbReference>
<evidence type="ECO:0000256" key="10">
    <source>
        <dbReference type="SAM" id="MobiDB-lite"/>
    </source>
</evidence>
<name>A0A5E8C8A0_9ASCO</name>
<evidence type="ECO:0000313" key="12">
    <source>
        <dbReference type="Proteomes" id="UP000398389"/>
    </source>
</evidence>
<sequence length="483" mass="51756">MYAMLRTSTARRSAMILQQQQFRCASTDAPLMTKIREGLKLAMRSGNTTEKNVIRGIISEVKNKTLADPASVGTDLKMHGLLRSMIVTRMKSIAEFKAAGRDDLIEKETEEIAVLKRYAGLVSVASDEELDAKVKTVVESLPEADRKNVNKVMGSIPWKDVESKWNSSRNAVAGSVKRVLGVRSFSTSARQLNHSNPLGLPRRSPGGAGIPGRKKIPGVKKILAVSSAKGGVGKSTVSANLALALFEKGLNVGLLDVDIFGPSVPKIFNLSDASEPELVPENGHLVPIVNYGIKTMSMGYLVDPNKAVAWRGLLVQKALQQLLFEVQWAGKTSQEPDLDVLVLDMPPGTGDVQLTLAQQVQIDGAVLVSTPQDLALIDAVRGLNLFRVVKTPVIGIVENMSSFICPNCHHESHIFGGGRTGEHSKLEDEAKERGVEVLAHIPLAAEICASADSGRPTMVSAPDSAPGQAYRELAAKVVGALGL</sequence>
<dbReference type="GO" id="GO:0016884">
    <property type="term" value="F:carbon-nitrogen ligase activity, with glutamine as amido-N-donor"/>
    <property type="evidence" value="ECO:0007669"/>
    <property type="project" value="UniProtKB-UniRule"/>
</dbReference>
<keyword evidence="7 9" id="KW-0496">Mitochondrion</keyword>
<dbReference type="SUPFAM" id="SSF89095">
    <property type="entry name" value="GatB/YqeY motif"/>
    <property type="match status" value="1"/>
</dbReference>
<evidence type="ECO:0000256" key="1">
    <source>
        <dbReference type="ARBA" id="ARBA00007538"/>
    </source>
</evidence>
<evidence type="ECO:0000256" key="5">
    <source>
        <dbReference type="ARBA" id="ARBA00023004"/>
    </source>
</evidence>
<evidence type="ECO:0000256" key="2">
    <source>
        <dbReference type="ARBA" id="ARBA00022723"/>
    </source>
</evidence>
<dbReference type="InterPro" id="IPR019004">
    <property type="entry name" value="YqeY/Aim41"/>
</dbReference>
<accession>A0A5E8C8A0</accession>
<dbReference type="GO" id="GO:0005524">
    <property type="term" value="F:ATP binding"/>
    <property type="evidence" value="ECO:0007669"/>
    <property type="project" value="UniProtKB-KW"/>
</dbReference>
<dbReference type="OrthoDB" id="1741334at2759"/>
<dbReference type="SUPFAM" id="SSF52540">
    <property type="entry name" value="P-loop containing nucleoside triphosphate hydrolases"/>
    <property type="match status" value="1"/>
</dbReference>